<dbReference type="Proteomes" id="UP000550501">
    <property type="component" value="Unassembled WGS sequence"/>
</dbReference>
<name>A0A839QD69_MYCIR</name>
<proteinExistence type="predicted"/>
<comment type="caution">
    <text evidence="2">The sequence shown here is derived from an EMBL/GenBank/DDBJ whole genome shotgun (WGS) entry which is preliminary data.</text>
</comment>
<dbReference type="NCBIfam" id="TIGR03816">
    <property type="entry name" value="tadE_like_DECH"/>
    <property type="match status" value="1"/>
</dbReference>
<feature type="domain" description="Putative Flp pilus-assembly TadG-like N-terminal" evidence="1">
    <location>
        <begin position="14"/>
        <end position="61"/>
    </location>
</feature>
<dbReference type="InterPro" id="IPR021202">
    <property type="entry name" value="Rv3654c-like"/>
</dbReference>
<organism evidence="2 3">
    <name type="scientific">Mycolicibacterium iranicum</name>
    <name type="common">Mycobacterium iranicum</name>
    <dbReference type="NCBI Taxonomy" id="912594"/>
    <lineage>
        <taxon>Bacteria</taxon>
        <taxon>Bacillati</taxon>
        <taxon>Actinomycetota</taxon>
        <taxon>Actinomycetes</taxon>
        <taxon>Mycobacteriales</taxon>
        <taxon>Mycobacteriaceae</taxon>
        <taxon>Mycolicibacterium</taxon>
    </lineage>
</organism>
<evidence type="ECO:0000259" key="1">
    <source>
        <dbReference type="Pfam" id="PF13400"/>
    </source>
</evidence>
<keyword evidence="3" id="KW-1185">Reference proteome</keyword>
<protein>
    <submittedName>
        <fullName evidence="2">Secretion/DNA translocation related TadE-like protein</fullName>
    </submittedName>
</protein>
<evidence type="ECO:0000313" key="3">
    <source>
        <dbReference type="Proteomes" id="UP000550501"/>
    </source>
</evidence>
<evidence type="ECO:0000313" key="2">
    <source>
        <dbReference type="EMBL" id="MBB2992136.1"/>
    </source>
</evidence>
<dbReference type="EMBL" id="JACHVU010000008">
    <property type="protein sequence ID" value="MBB2992136.1"/>
    <property type="molecule type" value="Genomic_DNA"/>
</dbReference>
<reference evidence="2 3" key="1">
    <citation type="submission" date="2020-08" db="EMBL/GenBank/DDBJ databases">
        <title>The Agave Microbiome: Exploring the role of microbial communities in plant adaptations to desert environments.</title>
        <authorList>
            <person name="Partida-Martinez L.P."/>
        </authorList>
    </citation>
    <scope>NUCLEOTIDE SEQUENCE [LARGE SCALE GENOMIC DNA]</scope>
    <source>
        <strain evidence="2 3">AT2.18</strain>
    </source>
</reference>
<accession>A0A839QD69</accession>
<dbReference type="Pfam" id="PF13400">
    <property type="entry name" value="Tad"/>
    <property type="match status" value="1"/>
</dbReference>
<dbReference type="InterPro" id="IPR028087">
    <property type="entry name" value="Tad_N"/>
</dbReference>
<gene>
    <name evidence="2" type="ORF">FHR72_003632</name>
</gene>
<dbReference type="AlphaFoldDB" id="A0A839QD69"/>
<sequence>MVCRLSSRAREERGAASVIAAAMCAALVAVTVGGAQIGAAVIARHRAQAAADLAALAAAAAVPAGRQQACAQASAVARAMSVTAVDCVVDGLDAVVTVEARAAVRLFGAGPARAVARAGPDEGGTG</sequence>
<dbReference type="RefSeq" id="WP_183470563.1">
    <property type="nucleotide sequence ID" value="NZ_JACHVU010000008.1"/>
</dbReference>